<dbReference type="PANTHER" id="PTHR48111:SF1">
    <property type="entry name" value="TWO-COMPONENT RESPONSE REGULATOR ORR33"/>
    <property type="match status" value="1"/>
</dbReference>
<dbReference type="AlphaFoldDB" id="A0AA43UBF0"/>
<evidence type="ECO:0000256" key="3">
    <source>
        <dbReference type="ARBA" id="ARBA00023015"/>
    </source>
</evidence>
<dbReference type="GO" id="GO:0032993">
    <property type="term" value="C:protein-DNA complex"/>
    <property type="evidence" value="ECO:0007669"/>
    <property type="project" value="TreeGrafter"/>
</dbReference>
<keyword evidence="9" id="KW-1185">Reference proteome</keyword>
<accession>A0AA43UBF0</accession>
<dbReference type="GO" id="GO:0005829">
    <property type="term" value="C:cytosol"/>
    <property type="evidence" value="ECO:0007669"/>
    <property type="project" value="TreeGrafter"/>
</dbReference>
<dbReference type="InterPro" id="IPR001789">
    <property type="entry name" value="Sig_transdc_resp-reg_receiver"/>
</dbReference>
<feature type="modified residue" description="4-aspartylphosphate" evidence="6">
    <location>
        <position position="65"/>
    </location>
</feature>
<proteinExistence type="predicted"/>
<dbReference type="GO" id="GO:0000156">
    <property type="term" value="F:phosphorelay response regulator activity"/>
    <property type="evidence" value="ECO:0007669"/>
    <property type="project" value="TreeGrafter"/>
</dbReference>
<gene>
    <name evidence="8" type="ORF">Q3982_06740</name>
</gene>
<evidence type="ECO:0000259" key="7">
    <source>
        <dbReference type="PROSITE" id="PS50110"/>
    </source>
</evidence>
<dbReference type="PROSITE" id="PS50110">
    <property type="entry name" value="RESPONSE_REGULATORY"/>
    <property type="match status" value="1"/>
</dbReference>
<feature type="domain" description="Response regulatory" evidence="7">
    <location>
        <begin position="10"/>
        <end position="128"/>
    </location>
</feature>
<keyword evidence="3" id="KW-0805">Transcription regulation</keyword>
<keyword evidence="5" id="KW-0804">Transcription</keyword>
<dbReference type="SMART" id="SM00448">
    <property type="entry name" value="REC"/>
    <property type="match status" value="1"/>
</dbReference>
<dbReference type="Gene3D" id="3.40.50.2300">
    <property type="match status" value="1"/>
</dbReference>
<dbReference type="GO" id="GO:0006355">
    <property type="term" value="P:regulation of DNA-templated transcription"/>
    <property type="evidence" value="ECO:0007669"/>
    <property type="project" value="TreeGrafter"/>
</dbReference>
<dbReference type="EMBL" id="JAUMVS010000147">
    <property type="protein sequence ID" value="MDO4842354.1"/>
    <property type="molecule type" value="Genomic_DNA"/>
</dbReference>
<dbReference type="InterPro" id="IPR039420">
    <property type="entry name" value="WalR-like"/>
</dbReference>
<dbReference type="Pfam" id="PF00072">
    <property type="entry name" value="Response_reg"/>
    <property type="match status" value="1"/>
</dbReference>
<evidence type="ECO:0000256" key="1">
    <source>
        <dbReference type="ARBA" id="ARBA00022553"/>
    </source>
</evidence>
<protein>
    <submittedName>
        <fullName evidence="8">Response regulator</fullName>
    </submittedName>
</protein>
<dbReference type="GO" id="GO:0000976">
    <property type="term" value="F:transcription cis-regulatory region binding"/>
    <property type="evidence" value="ECO:0007669"/>
    <property type="project" value="TreeGrafter"/>
</dbReference>
<name>A0AA43UBF0_9ACTN</name>
<evidence type="ECO:0000256" key="6">
    <source>
        <dbReference type="PROSITE-ProRule" id="PRU00169"/>
    </source>
</evidence>
<reference evidence="8" key="1">
    <citation type="submission" date="2023-07" db="EMBL/GenBank/DDBJ databases">
        <title>Between Cages and Wild: Unraveling the Impact of Captivity on Animal Microbiomes and Antimicrobial Resistance.</title>
        <authorList>
            <person name="Schmartz G.P."/>
            <person name="Rehner J."/>
            <person name="Schuff M.J."/>
            <person name="Becker S.L."/>
            <person name="Kravczyk M."/>
            <person name="Gurevich A."/>
            <person name="Francke R."/>
            <person name="Mueller R."/>
            <person name="Keller V."/>
            <person name="Keller A."/>
        </authorList>
    </citation>
    <scope>NUCLEOTIDE SEQUENCE</scope>
    <source>
        <strain evidence="8">S12M_St_49</strain>
    </source>
</reference>
<evidence type="ECO:0000256" key="5">
    <source>
        <dbReference type="ARBA" id="ARBA00023163"/>
    </source>
</evidence>
<keyword evidence="2" id="KW-0902">Two-component regulatory system</keyword>
<evidence type="ECO:0000313" key="9">
    <source>
        <dbReference type="Proteomes" id="UP001168575"/>
    </source>
</evidence>
<dbReference type="InterPro" id="IPR011006">
    <property type="entry name" value="CheY-like_superfamily"/>
</dbReference>
<comment type="caution">
    <text evidence="8">The sequence shown here is derived from an EMBL/GenBank/DDBJ whole genome shotgun (WGS) entry which is preliminary data.</text>
</comment>
<sequence length="137" mass="15848">MAKGGCIVVRIGILEDEAAYSERLLTYLKQYQTENPDFSYTTEIYTTGIALLTKFVSQFDLLFLDIQLPDMTGIEAARRIREKDESVLILFTTNYSQYAIDGYSVRAFDYMLKPLSYQPFSSKLSRALRVLSYKRQH</sequence>
<dbReference type="SUPFAM" id="SSF52172">
    <property type="entry name" value="CheY-like"/>
    <property type="match status" value="1"/>
</dbReference>
<keyword evidence="1 6" id="KW-0597">Phosphoprotein</keyword>
<organism evidence="8 9">
    <name type="scientific">Phoenicibacter congonensis</name>
    <dbReference type="NCBI Taxonomy" id="1944646"/>
    <lineage>
        <taxon>Bacteria</taxon>
        <taxon>Bacillati</taxon>
        <taxon>Actinomycetota</taxon>
        <taxon>Coriobacteriia</taxon>
        <taxon>Eggerthellales</taxon>
        <taxon>Eggerthellaceae</taxon>
        <taxon>Phoenicibacter</taxon>
    </lineage>
</organism>
<dbReference type="Proteomes" id="UP001168575">
    <property type="component" value="Unassembled WGS sequence"/>
</dbReference>
<evidence type="ECO:0000256" key="4">
    <source>
        <dbReference type="ARBA" id="ARBA00023125"/>
    </source>
</evidence>
<keyword evidence="4" id="KW-0238">DNA-binding</keyword>
<evidence type="ECO:0000313" key="8">
    <source>
        <dbReference type="EMBL" id="MDO4842354.1"/>
    </source>
</evidence>
<evidence type="ECO:0000256" key="2">
    <source>
        <dbReference type="ARBA" id="ARBA00023012"/>
    </source>
</evidence>
<dbReference type="PANTHER" id="PTHR48111">
    <property type="entry name" value="REGULATOR OF RPOS"/>
    <property type="match status" value="1"/>
</dbReference>